<name>A0AAX2UPP7_AERVE</name>
<dbReference type="EMBL" id="PDXJ01000025">
    <property type="protein sequence ID" value="TND52052.1"/>
    <property type="molecule type" value="Genomic_DNA"/>
</dbReference>
<dbReference type="PANTHER" id="PTHR36924">
    <property type="entry name" value="ANTITOXIN HIGA-1"/>
    <property type="match status" value="1"/>
</dbReference>
<keyword evidence="1" id="KW-0238">DNA-binding</keyword>
<dbReference type="RefSeq" id="WP_139495256.1">
    <property type="nucleotide sequence ID" value="NZ_CAWORL010000018.1"/>
</dbReference>
<dbReference type="InterPro" id="IPR010982">
    <property type="entry name" value="Lambda_DNA-bd_dom_sf"/>
</dbReference>
<reference evidence="2" key="2">
    <citation type="journal article" date="2019" name="PLoS ONE">
        <title>Identification and characterization of putative Aeromonas spp. T3SS effectors.</title>
        <authorList>
            <person name="Rangel L.T."/>
            <person name="Marden J."/>
            <person name="Colston S."/>
            <person name="Setubal J.C."/>
            <person name="Graf J."/>
            <person name="Gogarten J.P."/>
        </authorList>
    </citation>
    <scope>NUCLEOTIDE SEQUENCE</scope>
    <source>
        <strain evidence="2">BAQ071013-135</strain>
    </source>
</reference>
<dbReference type="Gene3D" id="1.10.260.40">
    <property type="entry name" value="lambda repressor-like DNA-binding domains"/>
    <property type="match status" value="1"/>
</dbReference>
<dbReference type="AlphaFoldDB" id="A0AAX2UPP7"/>
<accession>A0AAX2UPP7</accession>
<dbReference type="GO" id="GO:0003677">
    <property type="term" value="F:DNA binding"/>
    <property type="evidence" value="ECO:0007669"/>
    <property type="project" value="UniProtKB-KW"/>
</dbReference>
<gene>
    <name evidence="2" type="primary">higA</name>
    <name evidence="2" type="ORF">CF123_18010</name>
</gene>
<evidence type="ECO:0000313" key="3">
    <source>
        <dbReference type="Proteomes" id="UP000796104"/>
    </source>
</evidence>
<comment type="caution">
    <text evidence="2">The sequence shown here is derived from an EMBL/GenBank/DDBJ whole genome shotgun (WGS) entry which is preliminary data.</text>
</comment>
<dbReference type="InterPro" id="IPR001387">
    <property type="entry name" value="Cro/C1-type_HTH"/>
</dbReference>
<dbReference type="NCBIfam" id="TIGR02607">
    <property type="entry name" value="antidote_HigA"/>
    <property type="match status" value="1"/>
</dbReference>
<evidence type="ECO:0000313" key="2">
    <source>
        <dbReference type="EMBL" id="TND52052.1"/>
    </source>
</evidence>
<organism evidence="2 3">
    <name type="scientific">Aeromonas veronii</name>
    <dbReference type="NCBI Taxonomy" id="654"/>
    <lineage>
        <taxon>Bacteria</taxon>
        <taxon>Pseudomonadati</taxon>
        <taxon>Pseudomonadota</taxon>
        <taxon>Gammaproteobacteria</taxon>
        <taxon>Aeromonadales</taxon>
        <taxon>Aeromonadaceae</taxon>
        <taxon>Aeromonas</taxon>
    </lineage>
</organism>
<proteinExistence type="predicted"/>
<dbReference type="CDD" id="cd00093">
    <property type="entry name" value="HTH_XRE"/>
    <property type="match status" value="1"/>
</dbReference>
<protein>
    <submittedName>
        <fullName evidence="2">Addiction module antidote protein, HigA family</fullName>
    </submittedName>
</protein>
<dbReference type="Proteomes" id="UP000796104">
    <property type="component" value="Unassembled WGS sequence"/>
</dbReference>
<sequence length="92" mass="10034">MHNPPHPGELLGKKIGLKIAEAARRLGVSRVSLSRVVNCRASLTSELAYRLELAGCGMASSWLAMQNDYDLAVIRKGPQPAVKALHNEEEIK</sequence>
<dbReference type="SUPFAM" id="SSF47413">
    <property type="entry name" value="lambda repressor-like DNA-binding domains"/>
    <property type="match status" value="1"/>
</dbReference>
<dbReference type="InterPro" id="IPR013430">
    <property type="entry name" value="Toxin_antidote_HigA"/>
</dbReference>
<evidence type="ECO:0000256" key="1">
    <source>
        <dbReference type="ARBA" id="ARBA00023125"/>
    </source>
</evidence>
<reference evidence="2" key="1">
    <citation type="submission" date="2017-10" db="EMBL/GenBank/DDBJ databases">
        <authorList>
            <person name="Colston S.M."/>
            <person name="Graf J."/>
        </authorList>
    </citation>
    <scope>NUCLEOTIDE SEQUENCE</scope>
    <source>
        <strain evidence="2">BAQ071013-135</strain>
    </source>
</reference>
<dbReference type="PANTHER" id="PTHR36924:SF1">
    <property type="entry name" value="ANTITOXIN HIGA-1"/>
    <property type="match status" value="1"/>
</dbReference>